<evidence type="ECO:0000313" key="5">
    <source>
        <dbReference type="EMBL" id="SFM27892.1"/>
    </source>
</evidence>
<dbReference type="SUPFAM" id="SSF54197">
    <property type="entry name" value="HIT-like"/>
    <property type="match status" value="1"/>
</dbReference>
<dbReference type="InterPro" id="IPR001310">
    <property type="entry name" value="Histidine_triad_HIT"/>
</dbReference>
<evidence type="ECO:0000259" key="4">
    <source>
        <dbReference type="PROSITE" id="PS51084"/>
    </source>
</evidence>
<name>A0A1I4PJB9_9EURY</name>
<dbReference type="PROSITE" id="PS00892">
    <property type="entry name" value="HIT_1"/>
    <property type="match status" value="1"/>
</dbReference>
<proteinExistence type="predicted"/>
<gene>
    <name evidence="5" type="ORF">SAMN04488696_0702</name>
</gene>
<dbReference type="GO" id="GO:0003824">
    <property type="term" value="F:catalytic activity"/>
    <property type="evidence" value="ECO:0007669"/>
    <property type="project" value="InterPro"/>
</dbReference>
<dbReference type="Gene3D" id="3.30.428.10">
    <property type="entry name" value="HIT-like"/>
    <property type="match status" value="1"/>
</dbReference>
<feature type="active site" description="Tele-AMP-histidine intermediate" evidence="1">
    <location>
        <position position="98"/>
    </location>
</feature>
<dbReference type="GO" id="GO:0009117">
    <property type="term" value="P:nucleotide metabolic process"/>
    <property type="evidence" value="ECO:0007669"/>
    <property type="project" value="TreeGrafter"/>
</dbReference>
<evidence type="ECO:0000256" key="3">
    <source>
        <dbReference type="PROSITE-ProRule" id="PRU00464"/>
    </source>
</evidence>
<reference evidence="6" key="1">
    <citation type="submission" date="2016-10" db="EMBL/GenBank/DDBJ databases">
        <authorList>
            <person name="Varghese N."/>
            <person name="Submissions S."/>
        </authorList>
    </citation>
    <scope>NUCLEOTIDE SEQUENCE [LARGE SCALE GENOMIC DNA]</scope>
    <source>
        <strain evidence="6">Mob M</strain>
    </source>
</reference>
<dbReference type="Pfam" id="PF01230">
    <property type="entry name" value="HIT"/>
    <property type="match status" value="1"/>
</dbReference>
<accession>A0A1I4PJB9</accession>
<dbReference type="Proteomes" id="UP000198535">
    <property type="component" value="Unassembled WGS sequence"/>
</dbReference>
<dbReference type="InterPro" id="IPR011146">
    <property type="entry name" value="HIT-like"/>
</dbReference>
<dbReference type="PANTHER" id="PTHR46648">
    <property type="entry name" value="HIT FAMILY PROTEIN 1"/>
    <property type="match status" value="1"/>
</dbReference>
<evidence type="ECO:0000256" key="2">
    <source>
        <dbReference type="PIRSR" id="PIRSR601310-3"/>
    </source>
</evidence>
<organism evidence="5 6">
    <name type="scientific">Methanolobus profundi</name>
    <dbReference type="NCBI Taxonomy" id="487685"/>
    <lineage>
        <taxon>Archaea</taxon>
        <taxon>Methanobacteriati</taxon>
        <taxon>Methanobacteriota</taxon>
        <taxon>Stenosarchaea group</taxon>
        <taxon>Methanomicrobia</taxon>
        <taxon>Methanosarcinales</taxon>
        <taxon>Methanosarcinaceae</taxon>
        <taxon>Methanolobus</taxon>
    </lineage>
</organism>
<dbReference type="OrthoDB" id="26806at2157"/>
<dbReference type="EMBL" id="FOUJ01000001">
    <property type="protein sequence ID" value="SFM27892.1"/>
    <property type="molecule type" value="Genomic_DNA"/>
</dbReference>
<sequence length="138" mass="15250">MDCLFCKIVAGEIPSHKVYEDDFVYAFLDIYPCSEGHTIVLPKKHFGRFTDMNEEEAAALFSSVNKIARTVESTLGLEGMNIGINNGEIAGQTVPHVHVHIIPRRAGDGEGNMHTIVELHPSTDKLPELAEKISNSFE</sequence>
<feature type="short sequence motif" description="Histidine triad motif" evidence="2 3">
    <location>
        <begin position="96"/>
        <end position="100"/>
    </location>
</feature>
<keyword evidence="6" id="KW-1185">Reference proteome</keyword>
<dbReference type="PRINTS" id="PR00332">
    <property type="entry name" value="HISTRIAD"/>
</dbReference>
<dbReference type="AlphaFoldDB" id="A0A1I4PJB9"/>
<dbReference type="RefSeq" id="WP_091933202.1">
    <property type="nucleotide sequence ID" value="NZ_FOUJ01000001.1"/>
</dbReference>
<dbReference type="InterPro" id="IPR036265">
    <property type="entry name" value="HIT-like_sf"/>
</dbReference>
<dbReference type="PANTHER" id="PTHR46648:SF1">
    <property type="entry name" value="ADENOSINE 5'-MONOPHOSPHORAMIDASE HNT1"/>
    <property type="match status" value="1"/>
</dbReference>
<dbReference type="InterPro" id="IPR039384">
    <property type="entry name" value="HINT"/>
</dbReference>
<feature type="domain" description="HIT" evidence="4">
    <location>
        <begin position="4"/>
        <end position="111"/>
    </location>
</feature>
<dbReference type="PROSITE" id="PS51084">
    <property type="entry name" value="HIT_2"/>
    <property type="match status" value="1"/>
</dbReference>
<dbReference type="CDD" id="cd01277">
    <property type="entry name" value="HINT_subgroup"/>
    <property type="match status" value="1"/>
</dbReference>
<evidence type="ECO:0000313" key="6">
    <source>
        <dbReference type="Proteomes" id="UP000198535"/>
    </source>
</evidence>
<evidence type="ECO:0000256" key="1">
    <source>
        <dbReference type="PIRSR" id="PIRSR601310-1"/>
    </source>
</evidence>
<protein>
    <submittedName>
        <fullName evidence="5">Histidine triad (HIT) family protein</fullName>
    </submittedName>
</protein>
<dbReference type="InterPro" id="IPR019808">
    <property type="entry name" value="Histidine_triad_CS"/>
</dbReference>
<dbReference type="STRING" id="487685.SAMN04488696_0702"/>